<dbReference type="EMBL" id="GDJX01001047">
    <property type="protein sequence ID" value="JAT66889.1"/>
    <property type="molecule type" value="Transcribed_RNA"/>
</dbReference>
<evidence type="ECO:0000256" key="7">
    <source>
        <dbReference type="ARBA" id="ARBA00023136"/>
    </source>
</evidence>
<feature type="transmembrane region" description="Helical" evidence="9">
    <location>
        <begin position="450"/>
        <end position="470"/>
    </location>
</feature>
<gene>
    <name evidence="10" type="primary">rft1_2</name>
    <name evidence="10" type="ORF">g.77199</name>
</gene>
<comment type="function">
    <text evidence="8 9">Intramembrane glycolipid transporter that operates in the biosynthetic pathway of dolichol-linked oligosaccharides, the glycan precursors employed in protein asparagine (N)-glycosylation. The sequential addition of sugars to dolichol pyrophosphate produces dolichol-linked oligosaccharides containing fourteen sugars, including two GlcNAcs, nine mannoses and three glucoses. Once assembled, the oligosaccharide is transferred from the lipid to nascent proteins by oligosaccharyltransferases. The assembly of dolichol-linked oligosaccharides begins on the cytosolic side of the endoplasmic reticulum membrane and finishes in its lumen. RFT1 could mediate the translocation of the cytosolically oriented intermediate DolPP-GlcNAc2Man5, produced by ALG11, into the ER lumen where dolichol-linked oligosaccharides assembly continues. However, the intramembrane lipid transporter activity could not be confirmed in vitro.</text>
</comment>
<comment type="caution">
    <text evidence="9">Lacks conserved residue(s) required for the propagation of feature annotation.</text>
</comment>
<dbReference type="Pfam" id="PF04506">
    <property type="entry name" value="Rft-1"/>
    <property type="match status" value="1"/>
</dbReference>
<keyword evidence="4 9" id="KW-0812">Transmembrane</keyword>
<feature type="transmembrane region" description="Helical" evidence="9">
    <location>
        <begin position="362"/>
        <end position="382"/>
    </location>
</feature>
<evidence type="ECO:0000256" key="9">
    <source>
        <dbReference type="RuleBase" id="RU365067"/>
    </source>
</evidence>
<feature type="transmembrane region" description="Helical" evidence="9">
    <location>
        <begin position="322"/>
        <end position="342"/>
    </location>
</feature>
<name>A0A1D1ZJ87_9ARAE</name>
<proteinExistence type="inferred from homology"/>
<accession>A0A1D1ZJ87</accession>
<sequence length="523" mass="59662">MAIQSTEDLSSGETLSHTFRYLFATQLFSRGITFSFNAWIVRHLTEDDLALYAIKFHIFVTIIMLSREGFRRACMRMDTTLGKGGKMEASIEKLLKIAWCTPLIGLFFIVATCTFFLKSRSVSSSDPFGWAIIIYGFGCMLELLAEPFYILSQNLLLLKLRLRVEIVATFLRCLTTYILISKKANMEKGIVFALSQAAYGACLFLGYWTYFLFFHVGGNSHLFPFRKCLMADDDKNLCSMCLLFTWQSIQKFFLQEGEKLVLMWFDVSYDQAVYGLVDRLGSLVVRLVFLPFEESAYATFAKFASEQSPHRVVRLGTALMEALKLVTLIGLVVIVFGPSYSYSLTRILYERKWSDGDASIALRYYCLYVVLLAMNGTSEAFVHAVADKSQLKRSNNAMVIFSLIYMLLNMTLVQYAGAIGLITANSINMILRIIYSAMFIKHYFQGSSFAFHRCLPSGWPILLLSGAITHLSERLILDRENFWPTLLLHSSIGIVCFCLSIIHICHREKHFIRKIIRFGKRVD</sequence>
<feature type="transmembrane region" description="Helical" evidence="9">
    <location>
        <begin position="129"/>
        <end position="150"/>
    </location>
</feature>
<evidence type="ECO:0000256" key="8">
    <source>
        <dbReference type="ARBA" id="ARBA00045912"/>
    </source>
</evidence>
<feature type="transmembrane region" description="Helical" evidence="9">
    <location>
        <begin position="49"/>
        <end position="66"/>
    </location>
</feature>
<comment type="pathway">
    <text evidence="2">Protein modification; protein glycosylation.</text>
</comment>
<protein>
    <recommendedName>
        <fullName evidence="9">Protein RFT1 homolog</fullName>
    </recommendedName>
</protein>
<dbReference type="GO" id="GO:0034203">
    <property type="term" value="P:glycolipid translocation"/>
    <property type="evidence" value="ECO:0007669"/>
    <property type="project" value="TreeGrafter"/>
</dbReference>
<evidence type="ECO:0000256" key="4">
    <source>
        <dbReference type="ARBA" id="ARBA00022692"/>
    </source>
</evidence>
<evidence type="ECO:0000256" key="1">
    <source>
        <dbReference type="ARBA" id="ARBA00004477"/>
    </source>
</evidence>
<keyword evidence="6 9" id="KW-1133">Transmembrane helix</keyword>
<dbReference type="PANTHER" id="PTHR13117">
    <property type="entry name" value="ENDOPLASMIC RETICULUM MULTISPAN TRANSMEMBRANE PROTEIN-RELATED"/>
    <property type="match status" value="1"/>
</dbReference>
<feature type="transmembrane region" description="Helical" evidence="9">
    <location>
        <begin position="97"/>
        <end position="117"/>
    </location>
</feature>
<evidence type="ECO:0000256" key="6">
    <source>
        <dbReference type="ARBA" id="ARBA00022989"/>
    </source>
</evidence>
<dbReference type="GO" id="GO:0005789">
    <property type="term" value="C:endoplasmic reticulum membrane"/>
    <property type="evidence" value="ECO:0007669"/>
    <property type="project" value="UniProtKB-SubCell"/>
</dbReference>
<reference evidence="10" key="1">
    <citation type="submission" date="2015-07" db="EMBL/GenBank/DDBJ databases">
        <title>Transcriptome Assembly of Anthurium amnicola.</title>
        <authorList>
            <person name="Suzuki J."/>
        </authorList>
    </citation>
    <scope>NUCLEOTIDE SEQUENCE</scope>
</reference>
<comment type="similarity">
    <text evidence="3 9">Belongs to the RFT1 family.</text>
</comment>
<feature type="transmembrane region" description="Helical" evidence="9">
    <location>
        <begin position="482"/>
        <end position="505"/>
    </location>
</feature>
<evidence type="ECO:0000313" key="10">
    <source>
        <dbReference type="EMBL" id="JAT66889.1"/>
    </source>
</evidence>
<keyword evidence="5" id="KW-0256">Endoplasmic reticulum</keyword>
<dbReference type="InterPro" id="IPR007594">
    <property type="entry name" value="RFT1"/>
</dbReference>
<evidence type="ECO:0000256" key="5">
    <source>
        <dbReference type="ARBA" id="ARBA00022824"/>
    </source>
</evidence>
<dbReference type="GO" id="GO:0006488">
    <property type="term" value="P:dolichol-linked oligosaccharide biosynthetic process"/>
    <property type="evidence" value="ECO:0007669"/>
    <property type="project" value="InterPro"/>
</dbReference>
<evidence type="ECO:0000256" key="2">
    <source>
        <dbReference type="ARBA" id="ARBA00004922"/>
    </source>
</evidence>
<dbReference type="AlphaFoldDB" id="A0A1D1ZJ87"/>
<organism evidence="10">
    <name type="scientific">Anthurium amnicola</name>
    <dbReference type="NCBI Taxonomy" id="1678845"/>
    <lineage>
        <taxon>Eukaryota</taxon>
        <taxon>Viridiplantae</taxon>
        <taxon>Streptophyta</taxon>
        <taxon>Embryophyta</taxon>
        <taxon>Tracheophyta</taxon>
        <taxon>Spermatophyta</taxon>
        <taxon>Magnoliopsida</taxon>
        <taxon>Liliopsida</taxon>
        <taxon>Araceae</taxon>
        <taxon>Pothoideae</taxon>
        <taxon>Potheae</taxon>
        <taxon>Anthurium</taxon>
    </lineage>
</organism>
<keyword evidence="7 9" id="KW-0472">Membrane</keyword>
<dbReference type="PANTHER" id="PTHR13117:SF5">
    <property type="entry name" value="PROTEIN RFT1 HOMOLOG"/>
    <property type="match status" value="1"/>
</dbReference>
<feature type="transmembrane region" description="Helical" evidence="9">
    <location>
        <begin position="192"/>
        <end position="217"/>
    </location>
</feature>
<evidence type="ECO:0000256" key="3">
    <source>
        <dbReference type="ARBA" id="ARBA00010288"/>
    </source>
</evidence>
<comment type="subcellular location">
    <subcellularLocation>
        <location evidence="1 9">Endoplasmic reticulum membrane</location>
        <topology evidence="1 9">Multi-pass membrane protein</topology>
    </subcellularLocation>
</comment>